<feature type="active site" description="Proton acceptor" evidence="15 16">
    <location>
        <position position="244"/>
    </location>
</feature>
<feature type="domain" description="Semialdehyde dehydrogenase NAD-binding" evidence="17">
    <location>
        <begin position="2"/>
        <end position="117"/>
    </location>
</feature>
<evidence type="ECO:0000256" key="1">
    <source>
        <dbReference type="ARBA" id="ARBA00005021"/>
    </source>
</evidence>
<dbReference type="GO" id="GO:0019877">
    <property type="term" value="P:diaminopimelate biosynthetic process"/>
    <property type="evidence" value="ECO:0007669"/>
    <property type="project" value="UniProtKB-UniRule"/>
</dbReference>
<dbReference type="EMBL" id="FXBB01000026">
    <property type="protein sequence ID" value="SMG39476.1"/>
    <property type="molecule type" value="Genomic_DNA"/>
</dbReference>
<dbReference type="SMART" id="SM00859">
    <property type="entry name" value="Semialdhyde_dh"/>
    <property type="match status" value="1"/>
</dbReference>
<dbReference type="Proteomes" id="UP000193355">
    <property type="component" value="Unassembled WGS sequence"/>
</dbReference>
<dbReference type="PIRSF" id="PIRSF000148">
    <property type="entry name" value="ASA_dh"/>
    <property type="match status" value="1"/>
</dbReference>
<dbReference type="GO" id="GO:0071266">
    <property type="term" value="P:'de novo' L-methionine biosynthetic process"/>
    <property type="evidence" value="ECO:0007669"/>
    <property type="project" value="UniProtKB-UniRule"/>
</dbReference>
<evidence type="ECO:0000313" key="18">
    <source>
        <dbReference type="EMBL" id="SMG39476.1"/>
    </source>
</evidence>
<evidence type="ECO:0000256" key="10">
    <source>
        <dbReference type="ARBA" id="ARBA00022915"/>
    </source>
</evidence>
<reference evidence="19" key="1">
    <citation type="submission" date="2017-04" db="EMBL/GenBank/DDBJ databases">
        <authorList>
            <person name="Varghese N."/>
            <person name="Submissions S."/>
        </authorList>
    </citation>
    <scope>NUCLEOTIDE SEQUENCE [LARGE SCALE GENOMIC DNA]</scope>
    <source>
        <strain evidence="19">USBA 82</strain>
    </source>
</reference>
<keyword evidence="8 15" id="KW-0791">Threonine biosynthesis</keyword>
<evidence type="ECO:0000256" key="11">
    <source>
        <dbReference type="ARBA" id="ARBA00023002"/>
    </source>
</evidence>
<comment type="subunit">
    <text evidence="5 15">Homodimer.</text>
</comment>
<dbReference type="NCBIfam" id="NF011456">
    <property type="entry name" value="PRK14874.1"/>
    <property type="match status" value="1"/>
</dbReference>
<dbReference type="InterPro" id="IPR000319">
    <property type="entry name" value="Asp-semialdehyde_DH_CS"/>
</dbReference>
<evidence type="ECO:0000256" key="16">
    <source>
        <dbReference type="PIRSR" id="PIRSR000148-1"/>
    </source>
</evidence>
<evidence type="ECO:0000256" key="2">
    <source>
        <dbReference type="ARBA" id="ARBA00005076"/>
    </source>
</evidence>
<dbReference type="Gene3D" id="3.30.360.10">
    <property type="entry name" value="Dihydrodipicolinate Reductase, domain 2"/>
    <property type="match status" value="1"/>
</dbReference>
<dbReference type="EC" id="1.2.1.11" evidence="6 15"/>
<dbReference type="InterPro" id="IPR000534">
    <property type="entry name" value="Semialdehyde_DH_NAD-bd"/>
</dbReference>
<dbReference type="GO" id="GO:0046983">
    <property type="term" value="F:protein dimerization activity"/>
    <property type="evidence" value="ECO:0007669"/>
    <property type="project" value="InterPro"/>
</dbReference>
<evidence type="ECO:0000256" key="13">
    <source>
        <dbReference type="ARBA" id="ARBA00023167"/>
    </source>
</evidence>
<dbReference type="PANTHER" id="PTHR46278:SF2">
    <property type="entry name" value="ASPARTATE-SEMIALDEHYDE DEHYDROGENASE"/>
    <property type="match status" value="1"/>
</dbReference>
<evidence type="ECO:0000256" key="7">
    <source>
        <dbReference type="ARBA" id="ARBA00022605"/>
    </source>
</evidence>
<dbReference type="RefSeq" id="WP_085545118.1">
    <property type="nucleotide sequence ID" value="NZ_FXBB01000026.1"/>
</dbReference>
<accession>A0A1X7KDZ1</accession>
<dbReference type="SUPFAM" id="SSF51735">
    <property type="entry name" value="NAD(P)-binding Rossmann-fold domains"/>
    <property type="match status" value="1"/>
</dbReference>
<dbReference type="Pfam" id="PF02774">
    <property type="entry name" value="Semialdhyde_dhC"/>
    <property type="match status" value="1"/>
</dbReference>
<dbReference type="GO" id="GO:0051287">
    <property type="term" value="F:NAD binding"/>
    <property type="evidence" value="ECO:0007669"/>
    <property type="project" value="InterPro"/>
</dbReference>
<feature type="binding site" evidence="15">
    <location>
        <begin position="37"/>
        <end position="38"/>
    </location>
    <ligand>
        <name>NADP(+)</name>
        <dbReference type="ChEBI" id="CHEBI:58349"/>
    </ligand>
</feature>
<evidence type="ECO:0000256" key="14">
    <source>
        <dbReference type="ARBA" id="ARBA00047891"/>
    </source>
</evidence>
<dbReference type="CDD" id="cd02316">
    <property type="entry name" value="VcASADH2_like_N"/>
    <property type="match status" value="1"/>
</dbReference>
<evidence type="ECO:0000256" key="12">
    <source>
        <dbReference type="ARBA" id="ARBA00023154"/>
    </source>
</evidence>
<dbReference type="GO" id="GO:0004073">
    <property type="term" value="F:aspartate-semialdehyde dehydrogenase activity"/>
    <property type="evidence" value="ECO:0007669"/>
    <property type="project" value="UniProtKB-UniRule"/>
</dbReference>
<feature type="binding site" evidence="15">
    <location>
        <position position="154"/>
    </location>
    <ligand>
        <name>substrate</name>
    </ligand>
</feature>
<evidence type="ECO:0000256" key="5">
    <source>
        <dbReference type="ARBA" id="ARBA00011738"/>
    </source>
</evidence>
<dbReference type="GO" id="GO:0050661">
    <property type="term" value="F:NADP binding"/>
    <property type="evidence" value="ECO:0007669"/>
    <property type="project" value="UniProtKB-UniRule"/>
</dbReference>
<feature type="binding site" evidence="15">
    <location>
        <position position="97"/>
    </location>
    <ligand>
        <name>phosphate</name>
        <dbReference type="ChEBI" id="CHEBI:43474"/>
    </ligand>
</feature>
<dbReference type="InterPro" id="IPR012080">
    <property type="entry name" value="Asp_semialdehyde_DH"/>
</dbReference>
<dbReference type="UniPathway" id="UPA00034">
    <property type="reaction ID" value="UER00016"/>
</dbReference>
<dbReference type="GO" id="GO:0009089">
    <property type="term" value="P:lysine biosynthetic process via diaminopimelate"/>
    <property type="evidence" value="ECO:0007669"/>
    <property type="project" value="UniProtKB-UniRule"/>
</dbReference>
<dbReference type="Gene3D" id="3.40.50.720">
    <property type="entry name" value="NAD(P)-binding Rossmann-like Domain"/>
    <property type="match status" value="1"/>
</dbReference>
<evidence type="ECO:0000256" key="9">
    <source>
        <dbReference type="ARBA" id="ARBA00022857"/>
    </source>
</evidence>
<evidence type="ECO:0000256" key="4">
    <source>
        <dbReference type="ARBA" id="ARBA00010584"/>
    </source>
</evidence>
<evidence type="ECO:0000256" key="3">
    <source>
        <dbReference type="ARBA" id="ARBA00005097"/>
    </source>
</evidence>
<dbReference type="PROSITE" id="PS01103">
    <property type="entry name" value="ASD"/>
    <property type="match status" value="1"/>
</dbReference>
<keyword evidence="9 15" id="KW-0521">NADP</keyword>
<dbReference type="PANTHER" id="PTHR46278">
    <property type="entry name" value="DEHYDROGENASE, PUTATIVE-RELATED"/>
    <property type="match status" value="1"/>
</dbReference>
<dbReference type="Pfam" id="PF01118">
    <property type="entry name" value="Semialdhyde_dh"/>
    <property type="match status" value="1"/>
</dbReference>
<dbReference type="GO" id="GO:0009097">
    <property type="term" value="P:isoleucine biosynthetic process"/>
    <property type="evidence" value="ECO:0007669"/>
    <property type="project" value="UniProtKB-UniRule"/>
</dbReference>
<comment type="pathway">
    <text evidence="1 15">Amino-acid biosynthesis; L-methionine biosynthesis via de novo pathway; L-homoserine from L-aspartate: step 2/3.</text>
</comment>
<evidence type="ECO:0000259" key="17">
    <source>
        <dbReference type="SMART" id="SM00859"/>
    </source>
</evidence>
<sequence length="334" mass="36000">MRIALLGATGLVGREMIKTIEERGLAVEEFRPLASARSAGSTVSLNGRDWTVQEVSPEGFDGIDVAIFSAGGDASRKWAPVAAERGAVVIDNSSAWRMDPEVPLVVPEINGQAAKNTPKGIIANPNCSTIHAVMALYPLHKAIGLRSMVVTTLQSVSGSGWKAVEELEEESRLVLEGKKSDADKRASVYPHRIAFNAVPQVGSFDDQGYTDEEWKMVNESRKIMSLPELKVDCTCTRVPVMRGHSLSIAAQFDRAVSPEEARAILSDAPGVVVRDDPSSSVYPLAIEAEGTDPVYVGRIRRNLVLDNGLDLWVSSDNIRKGAALNAVQIAELLV</sequence>
<dbReference type="STRING" id="561720.SAMN06275492_12620"/>
<keyword evidence="13 15" id="KW-0486">Methionine biosynthesis</keyword>
<keyword evidence="7 15" id="KW-0028">Amino-acid biosynthesis</keyword>
<evidence type="ECO:0000313" key="19">
    <source>
        <dbReference type="Proteomes" id="UP000193355"/>
    </source>
</evidence>
<feature type="binding site" evidence="15">
    <location>
        <position position="237"/>
    </location>
    <ligand>
        <name>substrate</name>
    </ligand>
</feature>
<keyword evidence="19" id="KW-1185">Reference proteome</keyword>
<dbReference type="NCBIfam" id="TIGR01296">
    <property type="entry name" value="asd_B"/>
    <property type="match status" value="1"/>
</dbReference>
<dbReference type="OrthoDB" id="9805684at2"/>
<dbReference type="HAMAP" id="MF_02121">
    <property type="entry name" value="ASADH"/>
    <property type="match status" value="1"/>
</dbReference>
<feature type="active site" description="Acyl-thioester intermediate" evidence="15 16">
    <location>
        <position position="127"/>
    </location>
</feature>
<dbReference type="UniPathway" id="UPA00050">
    <property type="reaction ID" value="UER00463"/>
</dbReference>
<comment type="pathway">
    <text evidence="2 15">Amino-acid biosynthesis; L-lysine biosynthesis via DAP pathway; (S)-tetrahydrodipicolinate from L-aspartate: step 2/4.</text>
</comment>
<protein>
    <recommendedName>
        <fullName evidence="6 15">Aspartate-semialdehyde dehydrogenase</fullName>
        <shortName evidence="15">ASA dehydrogenase</shortName>
        <shortName evidence="15">ASADH</shortName>
        <ecNumber evidence="6 15">1.2.1.11</ecNumber>
    </recommendedName>
    <alternativeName>
        <fullName evidence="15">Aspartate-beta-semialdehyde dehydrogenase</fullName>
    </alternativeName>
</protein>
<feature type="binding site" evidence="15">
    <location>
        <position position="317"/>
    </location>
    <ligand>
        <name>NADP(+)</name>
        <dbReference type="ChEBI" id="CHEBI:58349"/>
    </ligand>
</feature>
<dbReference type="AlphaFoldDB" id="A0A1X7KDZ1"/>
<dbReference type="CDD" id="cd18131">
    <property type="entry name" value="ASADH_C_bac_euk_like"/>
    <property type="match status" value="1"/>
</dbReference>
<feature type="binding site" evidence="15">
    <location>
        <begin position="9"/>
        <end position="12"/>
    </location>
    <ligand>
        <name>NADP(+)</name>
        <dbReference type="ChEBI" id="CHEBI:58349"/>
    </ligand>
</feature>
<proteinExistence type="inferred from homology"/>
<organism evidence="18 19">
    <name type="scientific">Dethiosulfovibrio salsuginis</name>
    <dbReference type="NCBI Taxonomy" id="561720"/>
    <lineage>
        <taxon>Bacteria</taxon>
        <taxon>Thermotogati</taxon>
        <taxon>Synergistota</taxon>
        <taxon>Synergistia</taxon>
        <taxon>Synergistales</taxon>
        <taxon>Dethiosulfovibrionaceae</taxon>
        <taxon>Dethiosulfovibrio</taxon>
    </lineage>
</organism>
<dbReference type="InterPro" id="IPR036291">
    <property type="entry name" value="NAD(P)-bd_dom_sf"/>
</dbReference>
<evidence type="ECO:0000256" key="6">
    <source>
        <dbReference type="ARBA" id="ARBA00013120"/>
    </source>
</evidence>
<evidence type="ECO:0000256" key="15">
    <source>
        <dbReference type="HAMAP-Rule" id="MF_02121"/>
    </source>
</evidence>
<comment type="caution">
    <text evidence="15">Lacks conserved residue(s) required for the propagation of feature annotation.</text>
</comment>
<dbReference type="InterPro" id="IPR012280">
    <property type="entry name" value="Semialdhyde_DH_dimer_dom"/>
</dbReference>
<gene>
    <name evidence="15" type="primary">asd</name>
    <name evidence="18" type="ORF">SAMN06275492_12620</name>
</gene>
<comment type="pathway">
    <text evidence="3 15">Amino-acid biosynthesis; L-threonine biosynthesis; L-threonine from L-aspartate: step 2/5.</text>
</comment>
<comment type="function">
    <text evidence="15">Catalyzes the NADPH-dependent formation of L-aspartate-semialdehyde (L-ASA) by the reductive dephosphorylation of L-aspartyl-4-phosphate.</text>
</comment>
<keyword evidence="11 15" id="KW-0560">Oxidoreductase</keyword>
<dbReference type="GO" id="GO:0009088">
    <property type="term" value="P:threonine biosynthetic process"/>
    <property type="evidence" value="ECO:0007669"/>
    <property type="project" value="UniProtKB-UniRule"/>
</dbReference>
<keyword evidence="12 15" id="KW-0457">Lysine biosynthesis</keyword>
<comment type="catalytic activity">
    <reaction evidence="14 15">
        <text>L-aspartate 4-semialdehyde + phosphate + NADP(+) = 4-phospho-L-aspartate + NADPH + H(+)</text>
        <dbReference type="Rhea" id="RHEA:24284"/>
        <dbReference type="ChEBI" id="CHEBI:15378"/>
        <dbReference type="ChEBI" id="CHEBI:43474"/>
        <dbReference type="ChEBI" id="CHEBI:57535"/>
        <dbReference type="ChEBI" id="CHEBI:57783"/>
        <dbReference type="ChEBI" id="CHEBI:58349"/>
        <dbReference type="ChEBI" id="CHEBI:537519"/>
        <dbReference type="EC" id="1.2.1.11"/>
    </reaction>
</comment>
<dbReference type="InterPro" id="IPR005986">
    <property type="entry name" value="Asp_semialdehyde_DH_beta"/>
</dbReference>
<keyword evidence="10 15" id="KW-0220">Diaminopimelate biosynthesis</keyword>
<dbReference type="UniPathway" id="UPA00051">
    <property type="reaction ID" value="UER00464"/>
</dbReference>
<comment type="similarity">
    <text evidence="4 15">Belongs to the aspartate-semialdehyde dehydrogenase family.</text>
</comment>
<dbReference type="SUPFAM" id="SSF55347">
    <property type="entry name" value="Glyceraldehyde-3-phosphate dehydrogenase-like, C-terminal domain"/>
    <property type="match status" value="1"/>
</dbReference>
<feature type="binding site" evidence="15">
    <location>
        <begin position="157"/>
        <end position="158"/>
    </location>
    <ligand>
        <name>NADP(+)</name>
        <dbReference type="ChEBI" id="CHEBI:58349"/>
    </ligand>
</feature>
<evidence type="ECO:0000256" key="8">
    <source>
        <dbReference type="ARBA" id="ARBA00022697"/>
    </source>
</evidence>
<name>A0A1X7KDZ1_9BACT</name>